<dbReference type="GO" id="GO:0016757">
    <property type="term" value="F:glycosyltransferase activity"/>
    <property type="evidence" value="ECO:0007669"/>
    <property type="project" value="UniProtKB-KW"/>
</dbReference>
<evidence type="ECO:0000313" key="4">
    <source>
        <dbReference type="EMBL" id="SNB49322.1"/>
    </source>
</evidence>
<sequence>MRREILSWGDVEALIDHLLPQLRGPFDALLMITRGGIVPGGMIAEALDIKYILTAAVRFPEAQDLSRVKLFTWPTFLQFPEDELLRGRRVLIVDDVWASGRTINTVRSRVEAAGGYPETAVLHYKPRESLFRHGPTYYAAVTDAYIIYPWELRRGTEGVRPMEPLG</sequence>
<protein>
    <recommendedName>
        <fullName evidence="3">Phosphoribosyltransferase domain-containing protein</fullName>
    </recommendedName>
</protein>
<evidence type="ECO:0000313" key="5">
    <source>
        <dbReference type="Proteomes" id="UP000197025"/>
    </source>
</evidence>
<dbReference type="Gene3D" id="3.40.50.2020">
    <property type="match status" value="1"/>
</dbReference>
<evidence type="ECO:0000256" key="1">
    <source>
        <dbReference type="ARBA" id="ARBA00022676"/>
    </source>
</evidence>
<dbReference type="InParanoid" id="A0A212PR05"/>
<reference evidence="5" key="1">
    <citation type="submission" date="2017-06" db="EMBL/GenBank/DDBJ databases">
        <authorList>
            <person name="Varghese N."/>
            <person name="Submissions S."/>
        </authorList>
    </citation>
    <scope>NUCLEOTIDE SEQUENCE [LARGE SCALE GENOMIC DNA]</scope>
    <source>
        <strain evidence="5">JAD2</strain>
    </source>
</reference>
<keyword evidence="5" id="KW-1185">Reference proteome</keyword>
<dbReference type="AlphaFoldDB" id="A0A212PR05"/>
<keyword evidence="2" id="KW-0808">Transferase</keyword>
<dbReference type="PANTHER" id="PTHR43363">
    <property type="entry name" value="HYPOXANTHINE PHOSPHORIBOSYLTRANSFERASE"/>
    <property type="match status" value="1"/>
</dbReference>
<proteinExistence type="predicted"/>
<name>A0A212PR05_9CHLR</name>
<organism evidence="4 5">
    <name type="scientific">Thermoflexus hugenholtzii JAD2</name>
    <dbReference type="NCBI Taxonomy" id="877466"/>
    <lineage>
        <taxon>Bacteria</taxon>
        <taxon>Bacillati</taxon>
        <taxon>Chloroflexota</taxon>
        <taxon>Thermoflexia</taxon>
        <taxon>Thermoflexales</taxon>
        <taxon>Thermoflexaceae</taxon>
        <taxon>Thermoflexus</taxon>
    </lineage>
</organism>
<keyword evidence="1" id="KW-0328">Glycosyltransferase</keyword>
<dbReference type="RefSeq" id="WP_088569787.1">
    <property type="nucleotide sequence ID" value="NZ_FYEK01000002.1"/>
</dbReference>
<dbReference type="InterPro" id="IPR029057">
    <property type="entry name" value="PRTase-like"/>
</dbReference>
<dbReference type="Pfam" id="PF00156">
    <property type="entry name" value="Pribosyltran"/>
    <property type="match status" value="1"/>
</dbReference>
<dbReference type="CDD" id="cd06223">
    <property type="entry name" value="PRTases_typeI"/>
    <property type="match status" value="1"/>
</dbReference>
<evidence type="ECO:0000259" key="3">
    <source>
        <dbReference type="Pfam" id="PF00156"/>
    </source>
</evidence>
<dbReference type="Proteomes" id="UP000197025">
    <property type="component" value="Unassembled WGS sequence"/>
</dbReference>
<gene>
    <name evidence="4" type="ORF">SAMN02746019_00029270</name>
</gene>
<dbReference type="PANTHER" id="PTHR43363:SF1">
    <property type="entry name" value="HYPOXANTHINE-GUANINE PHOSPHORIBOSYLTRANSFERASE"/>
    <property type="match status" value="1"/>
</dbReference>
<accession>A0A212PR05</accession>
<evidence type="ECO:0000256" key="2">
    <source>
        <dbReference type="ARBA" id="ARBA00022679"/>
    </source>
</evidence>
<dbReference type="InterPro" id="IPR000836">
    <property type="entry name" value="PRTase_dom"/>
</dbReference>
<feature type="domain" description="Phosphoribosyltransferase" evidence="3">
    <location>
        <begin position="4"/>
        <end position="129"/>
    </location>
</feature>
<dbReference type="OrthoDB" id="156074at2"/>
<dbReference type="EMBL" id="FYEK01000002">
    <property type="protein sequence ID" value="SNB49322.1"/>
    <property type="molecule type" value="Genomic_DNA"/>
</dbReference>
<dbReference type="SUPFAM" id="SSF53271">
    <property type="entry name" value="PRTase-like"/>
    <property type="match status" value="1"/>
</dbReference>